<keyword evidence="10" id="KW-0547">Nucleotide-binding</keyword>
<dbReference type="FunFam" id="1.20.120.1910:FF:000003">
    <property type="entry name" value="Cysteine--tRNA ligase CPS1, chloroplastic/mitochondrial"/>
    <property type="match status" value="1"/>
</dbReference>
<sequence>MGTLLKCYKPLFPIRLSLISSPRRLIHIHHRKIFTNHDRVFNNRTEFCCLGSLGQSQRLINEKSRSDINGNGAESMSSSELWLYNTMSKQKELFKPKVPGKVGMYVCGVTAYDLSHIGHARVYVTFDVLYRYLMHLGYQVNYVRNFTDVDDKIIARANELEEDPISLSRRYCEEFHQDMVHLHCLPPSVEPRVSDHMPQIIDMINQILDNGCAYRINGDVYFSVDKFPEYGRLSGRKLEDNRAGERVAVDSRKKNPADFALWKSAKEGEPFWESPWGPGRPGWHIECSAMSAAYLGYSFDIHGGGMDLVFPHHENEIAQSCAACDKSNISYWIHNGFVTIDSEKMSKSLGNFFTIRQVINLYHPLALRLFLIGTHYRSPINYSDVQLESASDRVFYIYQTLSDCEDVLSQHDETGRKDSIPPDTLNCINKFHEEVLTSMMDDLHTPVVLAALSDPLKTINDLLHTRKGKKQQLRIESLAALEKIIRNVLTIFGLMPTSYSEVLQQLREKALKRAKLTEGQVLQKIEERTTARKNKEYEQSDAIRKDLAAVGIALMDSPEGTTWRPAVPLALQEQQMVDWSRLPYDLLKAIANQIGEVEDFASFLGVCSSWRSAVAKQEWNPCVTQLPWLIMAESSGSSTKRGFYNIGKNKRYDLNVPETHGRRCWGSAIGWMFTVGIDFQTHLFNPLSHVRISLPPITTFEHHPDVTDPNSVRRGYSVQTEFVYRAYVMNGTGTGNDIVVMAIHGHFSTYLALARPGYESWVSLQDAGTSFGGTGFQDVVVFKDQIFAALFDGTLVLCEIEGPDPPKTSDYALPPFEVQGWERIYLVESAGELWMVSRTIRRGEGYELYYKTLGFVVYKFDFSARKWTQLLDLGDRTLFAGDSYSISLKAADVNCKTNNIYFTDDCWYYWEECELGGGHDMGIFNMETMTFDSHYLGDDCRSPFSPRTWITPRFA</sequence>
<keyword evidence="16" id="KW-0030">Aminoacyl-tRNA synthetase</keyword>
<feature type="domain" description="Cysteinyl-tRNA ligase anticodon binding" evidence="20">
    <location>
        <begin position="526"/>
        <end position="564"/>
    </location>
</feature>
<evidence type="ECO:0000256" key="1">
    <source>
        <dbReference type="ARBA" id="ARBA00001947"/>
    </source>
</evidence>
<dbReference type="PANTHER" id="PTHR10890:SF25">
    <property type="entry name" value="CYSTEINE--TRNA LIGASE, CHLOROPLASTIC_MITOCHONDRIAL"/>
    <property type="match status" value="1"/>
</dbReference>
<keyword evidence="15" id="KW-0496">Mitochondrion</keyword>
<proteinExistence type="inferred from homology"/>
<evidence type="ECO:0000256" key="3">
    <source>
        <dbReference type="ARBA" id="ARBA00004229"/>
    </source>
</evidence>
<evidence type="ECO:0000256" key="2">
    <source>
        <dbReference type="ARBA" id="ARBA00004173"/>
    </source>
</evidence>
<dbReference type="InterPro" id="IPR005174">
    <property type="entry name" value="KIB1-4_b-propeller"/>
</dbReference>
<evidence type="ECO:0000313" key="22">
    <source>
        <dbReference type="Proteomes" id="UP000325577"/>
    </source>
</evidence>
<dbReference type="GO" id="GO:0005739">
    <property type="term" value="C:mitochondrion"/>
    <property type="evidence" value="ECO:0007669"/>
    <property type="project" value="UniProtKB-SubCell"/>
</dbReference>
<dbReference type="Pfam" id="PF23493">
    <property type="entry name" value="CysS_C"/>
    <property type="match status" value="1"/>
</dbReference>
<comment type="subcellular location">
    <subcellularLocation>
        <location evidence="2">Mitochondrion</location>
    </subcellularLocation>
    <subcellularLocation>
        <location evidence="3">Plastid</location>
        <location evidence="3">Chloroplast</location>
    </subcellularLocation>
</comment>
<dbReference type="GO" id="GO:0005524">
    <property type="term" value="F:ATP binding"/>
    <property type="evidence" value="ECO:0007669"/>
    <property type="project" value="UniProtKB-KW"/>
</dbReference>
<dbReference type="OrthoDB" id="438179at2759"/>
<evidence type="ECO:0000256" key="11">
    <source>
        <dbReference type="ARBA" id="ARBA00022833"/>
    </source>
</evidence>
<evidence type="ECO:0000313" key="21">
    <source>
        <dbReference type="EMBL" id="KAA8525506.1"/>
    </source>
</evidence>
<evidence type="ECO:0000256" key="7">
    <source>
        <dbReference type="ARBA" id="ARBA00022598"/>
    </source>
</evidence>
<keyword evidence="9" id="KW-0479">Metal-binding</keyword>
<comment type="similarity">
    <text evidence="4">Belongs to the class-I aminoacyl-tRNA synthetase family.</text>
</comment>
<evidence type="ECO:0000256" key="13">
    <source>
        <dbReference type="ARBA" id="ARBA00022917"/>
    </source>
</evidence>
<dbReference type="InterPro" id="IPR009080">
    <property type="entry name" value="tRNAsynth_Ia_anticodon-bd"/>
</dbReference>
<evidence type="ECO:0000256" key="6">
    <source>
        <dbReference type="ARBA" id="ARBA00022528"/>
    </source>
</evidence>
<dbReference type="PRINTS" id="PR00983">
    <property type="entry name" value="TRNASYNTHCYS"/>
</dbReference>
<evidence type="ECO:0000259" key="19">
    <source>
        <dbReference type="Pfam" id="PF03478"/>
    </source>
</evidence>
<dbReference type="GO" id="GO:0004817">
    <property type="term" value="F:cysteine-tRNA ligase activity"/>
    <property type="evidence" value="ECO:0007669"/>
    <property type="project" value="UniProtKB-EC"/>
</dbReference>
<evidence type="ECO:0000256" key="5">
    <source>
        <dbReference type="ARBA" id="ARBA00012832"/>
    </source>
</evidence>
<accession>A0A5J5A6E8</accession>
<dbReference type="InterPro" id="IPR032678">
    <property type="entry name" value="tRNA-synt_1_cat_dom"/>
</dbReference>
<keyword evidence="12" id="KW-0067">ATP-binding</keyword>
<dbReference type="GO" id="GO:0006423">
    <property type="term" value="P:cysteinyl-tRNA aminoacylation"/>
    <property type="evidence" value="ECO:0007669"/>
    <property type="project" value="InterPro"/>
</dbReference>
<evidence type="ECO:0000256" key="9">
    <source>
        <dbReference type="ARBA" id="ARBA00022723"/>
    </source>
</evidence>
<evidence type="ECO:0000259" key="18">
    <source>
        <dbReference type="Pfam" id="PF01406"/>
    </source>
</evidence>
<evidence type="ECO:0000256" key="17">
    <source>
        <dbReference type="ARBA" id="ARBA00031499"/>
    </source>
</evidence>
<dbReference type="EC" id="6.1.1.16" evidence="5"/>
<dbReference type="SUPFAM" id="SSF52374">
    <property type="entry name" value="Nucleotidylyl transferase"/>
    <property type="match status" value="1"/>
</dbReference>
<keyword evidence="14" id="KW-0809">Transit peptide</keyword>
<evidence type="ECO:0000256" key="10">
    <source>
        <dbReference type="ARBA" id="ARBA00022741"/>
    </source>
</evidence>
<keyword evidence="22" id="KW-1185">Reference proteome</keyword>
<keyword evidence="6" id="KW-0150">Chloroplast</keyword>
<keyword evidence="11" id="KW-0862">Zinc</keyword>
<dbReference type="GO" id="GO:0046872">
    <property type="term" value="F:metal ion binding"/>
    <property type="evidence" value="ECO:0007669"/>
    <property type="project" value="UniProtKB-KW"/>
</dbReference>
<gene>
    <name evidence="21" type="ORF">F0562_007361</name>
</gene>
<dbReference type="Pfam" id="PF03478">
    <property type="entry name" value="Beta-prop_KIB1-4"/>
    <property type="match status" value="1"/>
</dbReference>
<keyword evidence="13" id="KW-0648">Protein biosynthesis</keyword>
<evidence type="ECO:0000256" key="8">
    <source>
        <dbReference type="ARBA" id="ARBA00022640"/>
    </source>
</evidence>
<evidence type="ECO:0000256" key="14">
    <source>
        <dbReference type="ARBA" id="ARBA00022946"/>
    </source>
</evidence>
<dbReference type="PANTHER" id="PTHR10890">
    <property type="entry name" value="CYSTEINYL-TRNA SYNTHETASE"/>
    <property type="match status" value="1"/>
</dbReference>
<dbReference type="EMBL" id="CM018046">
    <property type="protein sequence ID" value="KAA8525506.1"/>
    <property type="molecule type" value="Genomic_DNA"/>
</dbReference>
<feature type="domain" description="KIB1-4 beta-propeller" evidence="19">
    <location>
        <begin position="643"/>
        <end position="925"/>
    </location>
</feature>
<dbReference type="NCBIfam" id="TIGR00435">
    <property type="entry name" value="cysS"/>
    <property type="match status" value="1"/>
</dbReference>
<keyword evidence="7" id="KW-0436">Ligase</keyword>
<dbReference type="Proteomes" id="UP000325577">
    <property type="component" value="Linkage Group LG3"/>
</dbReference>
<evidence type="ECO:0000256" key="12">
    <source>
        <dbReference type="ARBA" id="ARBA00022840"/>
    </source>
</evidence>
<keyword evidence="8" id="KW-0934">Plastid</keyword>
<organism evidence="21 22">
    <name type="scientific">Nyssa sinensis</name>
    <dbReference type="NCBI Taxonomy" id="561372"/>
    <lineage>
        <taxon>Eukaryota</taxon>
        <taxon>Viridiplantae</taxon>
        <taxon>Streptophyta</taxon>
        <taxon>Embryophyta</taxon>
        <taxon>Tracheophyta</taxon>
        <taxon>Spermatophyta</taxon>
        <taxon>Magnoliopsida</taxon>
        <taxon>eudicotyledons</taxon>
        <taxon>Gunneridae</taxon>
        <taxon>Pentapetalae</taxon>
        <taxon>asterids</taxon>
        <taxon>Cornales</taxon>
        <taxon>Nyssaceae</taxon>
        <taxon>Nyssa</taxon>
    </lineage>
</organism>
<dbReference type="HAMAP" id="MF_00041">
    <property type="entry name" value="Cys_tRNA_synth"/>
    <property type="match status" value="1"/>
</dbReference>
<evidence type="ECO:0000256" key="16">
    <source>
        <dbReference type="ARBA" id="ARBA00023146"/>
    </source>
</evidence>
<evidence type="ECO:0000259" key="20">
    <source>
        <dbReference type="Pfam" id="PF23493"/>
    </source>
</evidence>
<dbReference type="AlphaFoldDB" id="A0A5J5A6E8"/>
<protein>
    <recommendedName>
        <fullName evidence="5">cysteine--tRNA ligase</fullName>
        <ecNumber evidence="5">6.1.1.16</ecNumber>
    </recommendedName>
    <alternativeName>
        <fullName evidence="17">Cysteinyl-tRNA synthetase</fullName>
    </alternativeName>
</protein>
<name>A0A5J5A6E8_9ASTE</name>
<dbReference type="Gene3D" id="3.40.50.620">
    <property type="entry name" value="HUPs"/>
    <property type="match status" value="1"/>
</dbReference>
<comment type="cofactor">
    <cofactor evidence="1">
        <name>Zn(2+)</name>
        <dbReference type="ChEBI" id="CHEBI:29105"/>
    </cofactor>
</comment>
<evidence type="ECO:0000256" key="4">
    <source>
        <dbReference type="ARBA" id="ARBA00005594"/>
    </source>
</evidence>
<dbReference type="CDD" id="cd00672">
    <property type="entry name" value="CysRS_core"/>
    <property type="match status" value="1"/>
</dbReference>
<reference evidence="21 22" key="1">
    <citation type="submission" date="2019-09" db="EMBL/GenBank/DDBJ databases">
        <title>A chromosome-level genome assembly of the Chinese tupelo Nyssa sinensis.</title>
        <authorList>
            <person name="Yang X."/>
            <person name="Kang M."/>
            <person name="Yang Y."/>
            <person name="Xiong H."/>
            <person name="Wang M."/>
            <person name="Zhang Z."/>
            <person name="Wang Z."/>
            <person name="Wu H."/>
            <person name="Ma T."/>
            <person name="Liu J."/>
            <person name="Xi Z."/>
        </authorList>
    </citation>
    <scope>NUCLEOTIDE SEQUENCE [LARGE SCALE GENOMIC DNA]</scope>
    <source>
        <strain evidence="21">J267</strain>
        <tissue evidence="21">Leaf</tissue>
    </source>
</reference>
<dbReference type="FunFam" id="3.40.50.620:FF:000009">
    <property type="entry name" value="Cysteine--tRNA ligase"/>
    <property type="match status" value="1"/>
</dbReference>
<dbReference type="GO" id="GO:0009507">
    <property type="term" value="C:chloroplast"/>
    <property type="evidence" value="ECO:0007669"/>
    <property type="project" value="UniProtKB-SubCell"/>
</dbReference>
<dbReference type="InterPro" id="IPR014729">
    <property type="entry name" value="Rossmann-like_a/b/a_fold"/>
</dbReference>
<dbReference type="InterPro" id="IPR015803">
    <property type="entry name" value="Cys-tRNA-ligase"/>
</dbReference>
<dbReference type="Gene3D" id="1.20.120.1910">
    <property type="entry name" value="Cysteine-tRNA ligase, C-terminal anti-codon recognition domain"/>
    <property type="match status" value="1"/>
</dbReference>
<feature type="domain" description="tRNA synthetases class I catalytic" evidence="18">
    <location>
        <begin position="94"/>
        <end position="390"/>
    </location>
</feature>
<dbReference type="InterPro" id="IPR056411">
    <property type="entry name" value="CysS_C"/>
</dbReference>
<dbReference type="SUPFAM" id="SSF47323">
    <property type="entry name" value="Anticodon-binding domain of a subclass of class I aminoacyl-tRNA synthetases"/>
    <property type="match status" value="1"/>
</dbReference>
<dbReference type="Pfam" id="PF01406">
    <property type="entry name" value="tRNA-synt_1e"/>
    <property type="match status" value="1"/>
</dbReference>
<evidence type="ECO:0000256" key="15">
    <source>
        <dbReference type="ARBA" id="ARBA00023128"/>
    </source>
</evidence>
<dbReference type="InterPro" id="IPR024909">
    <property type="entry name" value="Cys-tRNA/MSH_ligase"/>
</dbReference>